<comment type="caution">
    <text evidence="2">The sequence shown here is derived from an EMBL/GenBank/DDBJ whole genome shotgun (WGS) entry which is preliminary data.</text>
</comment>
<name>A0ABR8GL96_9CYAN</name>
<gene>
    <name evidence="2" type="ORF">H6G81_02920</name>
</gene>
<evidence type="ECO:0000313" key="2">
    <source>
        <dbReference type="EMBL" id="MBD2603508.1"/>
    </source>
</evidence>
<accession>A0ABR8GL96</accession>
<dbReference type="EMBL" id="JACJTA010000004">
    <property type="protein sequence ID" value="MBD2603508.1"/>
    <property type="molecule type" value="Genomic_DNA"/>
</dbReference>
<organism evidence="2 3">
    <name type="scientific">Scytonema hofmannii FACHB-248</name>
    <dbReference type="NCBI Taxonomy" id="1842502"/>
    <lineage>
        <taxon>Bacteria</taxon>
        <taxon>Bacillati</taxon>
        <taxon>Cyanobacteriota</taxon>
        <taxon>Cyanophyceae</taxon>
        <taxon>Nostocales</taxon>
        <taxon>Scytonemataceae</taxon>
        <taxon>Scytonema</taxon>
    </lineage>
</organism>
<keyword evidence="3" id="KW-1185">Reference proteome</keyword>
<feature type="compositionally biased region" description="Low complexity" evidence="1">
    <location>
        <begin position="11"/>
        <end position="22"/>
    </location>
</feature>
<evidence type="ECO:0000256" key="1">
    <source>
        <dbReference type="SAM" id="MobiDB-lite"/>
    </source>
</evidence>
<feature type="region of interest" description="Disordered" evidence="1">
    <location>
        <begin position="1"/>
        <end position="39"/>
    </location>
</feature>
<reference evidence="2 3" key="1">
    <citation type="journal article" date="2020" name="ISME J.">
        <title>Comparative genomics reveals insights into cyanobacterial evolution and habitat adaptation.</title>
        <authorList>
            <person name="Chen M.Y."/>
            <person name="Teng W.K."/>
            <person name="Zhao L."/>
            <person name="Hu C.X."/>
            <person name="Zhou Y.K."/>
            <person name="Han B.P."/>
            <person name="Song L.R."/>
            <person name="Shu W.S."/>
        </authorList>
    </citation>
    <scope>NUCLEOTIDE SEQUENCE [LARGE SCALE GENOMIC DNA]</scope>
    <source>
        <strain evidence="2 3">FACHB-248</strain>
    </source>
</reference>
<protein>
    <submittedName>
        <fullName evidence="2">Uncharacterized protein</fullName>
    </submittedName>
</protein>
<sequence>MVNLNNQRLSTNNQQPTTNNPPVNYKKTRTSRGVRSLARTQDEAISHYLAA</sequence>
<dbReference type="Proteomes" id="UP000660380">
    <property type="component" value="Unassembled WGS sequence"/>
</dbReference>
<feature type="compositionally biased region" description="Polar residues" evidence="1">
    <location>
        <begin position="1"/>
        <end position="10"/>
    </location>
</feature>
<dbReference type="RefSeq" id="WP_186227739.1">
    <property type="nucleotide sequence ID" value="NZ_JACJTA010000004.1"/>
</dbReference>
<proteinExistence type="predicted"/>
<evidence type="ECO:0000313" key="3">
    <source>
        <dbReference type="Proteomes" id="UP000660380"/>
    </source>
</evidence>